<dbReference type="PANTHER" id="PTHR20938">
    <property type="entry name" value="INTEGRATOR COMPLEX SUBUNIT 4"/>
    <property type="match status" value="1"/>
</dbReference>
<keyword evidence="2" id="KW-1185">Reference proteome</keyword>
<protein>
    <submittedName>
        <fullName evidence="1">Uncharacterized protein</fullName>
    </submittedName>
</protein>
<dbReference type="PANTHER" id="PTHR20938:SF0">
    <property type="entry name" value="INTEGRATOR COMPLEX SUBUNIT 4"/>
    <property type="match status" value="1"/>
</dbReference>
<organism evidence="1 2">
    <name type="scientific">Platanthera guangdongensis</name>
    <dbReference type="NCBI Taxonomy" id="2320717"/>
    <lineage>
        <taxon>Eukaryota</taxon>
        <taxon>Viridiplantae</taxon>
        <taxon>Streptophyta</taxon>
        <taxon>Embryophyta</taxon>
        <taxon>Tracheophyta</taxon>
        <taxon>Spermatophyta</taxon>
        <taxon>Magnoliopsida</taxon>
        <taxon>Liliopsida</taxon>
        <taxon>Asparagales</taxon>
        <taxon>Orchidaceae</taxon>
        <taxon>Orchidoideae</taxon>
        <taxon>Orchideae</taxon>
        <taxon>Orchidinae</taxon>
        <taxon>Platanthera</taxon>
    </lineage>
</organism>
<dbReference type="Gene3D" id="1.25.10.10">
    <property type="entry name" value="Leucine-rich Repeat Variant"/>
    <property type="match status" value="2"/>
</dbReference>
<proteinExistence type="predicted"/>
<dbReference type="InterPro" id="IPR011989">
    <property type="entry name" value="ARM-like"/>
</dbReference>
<dbReference type="EMBL" id="JBBWWR010000007">
    <property type="protein sequence ID" value="KAK8964237.1"/>
    <property type="molecule type" value="Genomic_DNA"/>
</dbReference>
<sequence>MEAHLLERVNLHLENLSLTCFDALASAGALLANPKSSDSTRRAVVESLSRLVFLGNADCPFLRCAVKLLGGLAAQHSALAPSILQLLVPLLTGNKALAVDVLASLSSIDGFLLDYNLLLLLASSPVVSLRSMAVRLLVSSLDGDKPITVVMNSHSMIQVLLGLADDIYPLIRANAVDGLASLCRQTRFGVSLQIAKCLYDCAASLLHNENELVKLSAIRLISSCGEVLERNKADTCYRELMDAIFLQLCVMARDMNMKVRVEAFSSLQKVQGVSETMLLQSLSKKILGTQSIQNPLIEHNLRNFKFPFSSSAGAFVHGIEDEFHEVRLAACKSLGTLTILSVQFAAAAMDLLMDLLNDDAIVIRLQCLEALYQMATNDQLVILKKHMDMVRSRSL</sequence>
<accession>A0ABR2MK40</accession>
<gene>
    <name evidence="1" type="ORF">KSP40_PGU002428</name>
</gene>
<dbReference type="SUPFAM" id="SSF48371">
    <property type="entry name" value="ARM repeat"/>
    <property type="match status" value="1"/>
</dbReference>
<evidence type="ECO:0000313" key="2">
    <source>
        <dbReference type="Proteomes" id="UP001412067"/>
    </source>
</evidence>
<comment type="caution">
    <text evidence="1">The sequence shown here is derived from an EMBL/GenBank/DDBJ whole genome shotgun (WGS) entry which is preliminary data.</text>
</comment>
<reference evidence="1 2" key="1">
    <citation type="journal article" date="2022" name="Nat. Plants">
        <title>Genomes of leafy and leafless Platanthera orchids illuminate the evolution of mycoheterotrophy.</title>
        <authorList>
            <person name="Li M.H."/>
            <person name="Liu K.W."/>
            <person name="Li Z."/>
            <person name="Lu H.C."/>
            <person name="Ye Q.L."/>
            <person name="Zhang D."/>
            <person name="Wang J.Y."/>
            <person name="Li Y.F."/>
            <person name="Zhong Z.M."/>
            <person name="Liu X."/>
            <person name="Yu X."/>
            <person name="Liu D.K."/>
            <person name="Tu X.D."/>
            <person name="Liu B."/>
            <person name="Hao Y."/>
            <person name="Liao X.Y."/>
            <person name="Jiang Y.T."/>
            <person name="Sun W.H."/>
            <person name="Chen J."/>
            <person name="Chen Y.Q."/>
            <person name="Ai Y."/>
            <person name="Zhai J.W."/>
            <person name="Wu S.S."/>
            <person name="Zhou Z."/>
            <person name="Hsiao Y.Y."/>
            <person name="Wu W.L."/>
            <person name="Chen Y.Y."/>
            <person name="Lin Y.F."/>
            <person name="Hsu J.L."/>
            <person name="Li C.Y."/>
            <person name="Wang Z.W."/>
            <person name="Zhao X."/>
            <person name="Zhong W.Y."/>
            <person name="Ma X.K."/>
            <person name="Ma L."/>
            <person name="Huang J."/>
            <person name="Chen G.Z."/>
            <person name="Huang M.Z."/>
            <person name="Huang L."/>
            <person name="Peng D.H."/>
            <person name="Luo Y.B."/>
            <person name="Zou S.Q."/>
            <person name="Chen S.P."/>
            <person name="Lan S."/>
            <person name="Tsai W.C."/>
            <person name="Van de Peer Y."/>
            <person name="Liu Z.J."/>
        </authorList>
    </citation>
    <scope>NUCLEOTIDE SEQUENCE [LARGE SCALE GENOMIC DNA]</scope>
    <source>
        <strain evidence="1">Lor288</strain>
    </source>
</reference>
<name>A0ABR2MK40_9ASPA</name>
<dbReference type="InterPro" id="IPR016024">
    <property type="entry name" value="ARM-type_fold"/>
</dbReference>
<dbReference type="Proteomes" id="UP001412067">
    <property type="component" value="Unassembled WGS sequence"/>
</dbReference>
<evidence type="ECO:0000313" key="1">
    <source>
        <dbReference type="EMBL" id="KAK8964237.1"/>
    </source>
</evidence>